<feature type="region of interest" description="Disordered" evidence="1">
    <location>
        <begin position="1"/>
        <end position="22"/>
    </location>
</feature>
<proteinExistence type="predicted"/>
<protein>
    <submittedName>
        <fullName evidence="3">PASTA domain-containing protein</fullName>
    </submittedName>
</protein>
<gene>
    <name evidence="3" type="ORF">I0C86_24830</name>
</gene>
<comment type="caution">
    <text evidence="3">The sequence shown here is derived from an EMBL/GenBank/DDBJ whole genome shotgun (WGS) entry which is preliminary data.</text>
</comment>
<evidence type="ECO:0000313" key="4">
    <source>
        <dbReference type="Proteomes" id="UP000638560"/>
    </source>
</evidence>
<dbReference type="InterPro" id="IPR005543">
    <property type="entry name" value="PASTA_dom"/>
</dbReference>
<evidence type="ECO:0000256" key="1">
    <source>
        <dbReference type="SAM" id="MobiDB-lite"/>
    </source>
</evidence>
<evidence type="ECO:0000313" key="3">
    <source>
        <dbReference type="EMBL" id="MBF9132148.1"/>
    </source>
</evidence>
<name>A0ABS0H106_9ACTN</name>
<dbReference type="Pfam" id="PF03793">
    <property type="entry name" value="PASTA"/>
    <property type="match status" value="1"/>
</dbReference>
<feature type="region of interest" description="Disordered" evidence="1">
    <location>
        <begin position="52"/>
        <end position="105"/>
    </location>
</feature>
<dbReference type="CDD" id="cd06577">
    <property type="entry name" value="PASTA_pknB"/>
    <property type="match status" value="1"/>
</dbReference>
<reference evidence="3 4" key="1">
    <citation type="submission" date="2020-11" db="EMBL/GenBank/DDBJ databases">
        <title>A novel isolate from a Black sea contaminated sediment with potential to produce alkanes: Plantactinospora alkalitolerans sp. nov.</title>
        <authorList>
            <person name="Carro L."/>
            <person name="Veyisoglu A."/>
            <person name="Guven K."/>
            <person name="Schumann P."/>
            <person name="Klenk H.-P."/>
            <person name="Sahin N."/>
        </authorList>
    </citation>
    <scope>NUCLEOTIDE SEQUENCE [LARGE SCALE GENOMIC DNA]</scope>
    <source>
        <strain evidence="3 4">S1510</strain>
    </source>
</reference>
<dbReference type="SMART" id="SM00740">
    <property type="entry name" value="PASTA"/>
    <property type="match status" value="1"/>
</dbReference>
<accession>A0ABS0H106</accession>
<dbReference type="RefSeq" id="WP_196203685.1">
    <property type="nucleotide sequence ID" value="NZ_JADPUN010000220.1"/>
</dbReference>
<dbReference type="SUPFAM" id="SSF54184">
    <property type="entry name" value="Penicillin-binding protein 2x (pbp-2x), c-terminal domain"/>
    <property type="match status" value="1"/>
</dbReference>
<organism evidence="3 4">
    <name type="scientific">Plantactinospora alkalitolerans</name>
    <dbReference type="NCBI Taxonomy" id="2789879"/>
    <lineage>
        <taxon>Bacteria</taxon>
        <taxon>Bacillati</taxon>
        <taxon>Actinomycetota</taxon>
        <taxon>Actinomycetes</taxon>
        <taxon>Micromonosporales</taxon>
        <taxon>Micromonosporaceae</taxon>
        <taxon>Plantactinospora</taxon>
    </lineage>
</organism>
<dbReference type="Proteomes" id="UP000638560">
    <property type="component" value="Unassembled WGS sequence"/>
</dbReference>
<keyword evidence="4" id="KW-1185">Reference proteome</keyword>
<dbReference type="Gene3D" id="3.30.10.20">
    <property type="match status" value="1"/>
</dbReference>
<evidence type="ECO:0000259" key="2">
    <source>
        <dbReference type="PROSITE" id="PS51178"/>
    </source>
</evidence>
<feature type="non-terminal residue" evidence="3">
    <location>
        <position position="1"/>
    </location>
</feature>
<feature type="compositionally biased region" description="Low complexity" evidence="1">
    <location>
        <begin position="89"/>
        <end position="105"/>
    </location>
</feature>
<sequence>TTPGPTATPSPTATPTATPSTTVVMPPLVGLPEQEAVEILERFGLVPRLRFRGSDRPAGTVLQTDPPAGREVEPGDQVTLVIAEPRQDPPTTAAPTTVAPPEDDD</sequence>
<dbReference type="EMBL" id="JADPUN010000220">
    <property type="protein sequence ID" value="MBF9132148.1"/>
    <property type="molecule type" value="Genomic_DNA"/>
</dbReference>
<feature type="domain" description="PASTA" evidence="2">
    <location>
        <begin position="18"/>
        <end position="84"/>
    </location>
</feature>
<dbReference type="PROSITE" id="PS51178">
    <property type="entry name" value="PASTA"/>
    <property type="match status" value="1"/>
</dbReference>